<name>A0A8H4N8H1_9PEZI</name>
<accession>A0A8H4N8H1</accession>
<feature type="compositionally biased region" description="Gly residues" evidence="2">
    <location>
        <begin position="280"/>
        <end position="291"/>
    </location>
</feature>
<gene>
    <name evidence="3" type="ORF">GTA08_BOTSDO00862</name>
</gene>
<evidence type="ECO:0000256" key="1">
    <source>
        <dbReference type="SAM" id="Coils"/>
    </source>
</evidence>
<feature type="coiled-coil region" evidence="1">
    <location>
        <begin position="44"/>
        <end position="160"/>
    </location>
</feature>
<dbReference type="AlphaFoldDB" id="A0A8H4N8H1"/>
<comment type="caution">
    <text evidence="3">The sequence shown here is derived from an EMBL/GenBank/DDBJ whole genome shotgun (WGS) entry which is preliminary data.</text>
</comment>
<feature type="region of interest" description="Disordered" evidence="2">
    <location>
        <begin position="1"/>
        <end position="38"/>
    </location>
</feature>
<protein>
    <submittedName>
        <fullName evidence="3">Uncharacterized protein</fullName>
    </submittedName>
</protein>
<evidence type="ECO:0000313" key="3">
    <source>
        <dbReference type="EMBL" id="KAF4313030.1"/>
    </source>
</evidence>
<keyword evidence="1" id="KW-0175">Coiled coil</keyword>
<evidence type="ECO:0000256" key="2">
    <source>
        <dbReference type="SAM" id="MobiDB-lite"/>
    </source>
</evidence>
<dbReference type="OrthoDB" id="3937751at2759"/>
<sequence length="322" mass="35578">MLRFLTSGLREDPQPQLPDPTQQQQQINPCPEPPRSPRLQVEHARRLEEEIAILRVDLADTRQSYEHKLADQHGKLAAQLASQREKYESKTARLEARNKWLEDTVQQLATEKAWLARRNDALERTEKALDARIGGLEEEVFELKDENAALRQENADYRVDFDEVVGEVAALQKAASAMAERAHKALTRPKAKEGRKEDDAKRTPGGKRIEAPNADLSGETLTRTAPREAEGNEGERRGRPSTNSRASGVDPRSLEALQTLGPSRNVSPSPTPDSRRQRRLGGGGVCAGGGSTVADAASENVTVRTSRKRQRTESDTESGLTA</sequence>
<organism evidence="3 4">
    <name type="scientific">Botryosphaeria dothidea</name>
    <dbReference type="NCBI Taxonomy" id="55169"/>
    <lineage>
        <taxon>Eukaryota</taxon>
        <taxon>Fungi</taxon>
        <taxon>Dikarya</taxon>
        <taxon>Ascomycota</taxon>
        <taxon>Pezizomycotina</taxon>
        <taxon>Dothideomycetes</taxon>
        <taxon>Dothideomycetes incertae sedis</taxon>
        <taxon>Botryosphaeriales</taxon>
        <taxon>Botryosphaeriaceae</taxon>
        <taxon>Botryosphaeria</taxon>
    </lineage>
</organism>
<feature type="compositionally biased region" description="Low complexity" evidence="2">
    <location>
        <begin position="19"/>
        <end position="29"/>
    </location>
</feature>
<reference evidence="3" key="1">
    <citation type="submission" date="2020-04" db="EMBL/GenBank/DDBJ databases">
        <title>Genome Assembly and Annotation of Botryosphaeria dothidea sdau 11-99, a Latent Pathogen of Apple Fruit Ring Rot in China.</title>
        <authorList>
            <person name="Yu C."/>
            <person name="Diao Y."/>
            <person name="Lu Q."/>
            <person name="Zhao J."/>
            <person name="Cui S."/>
            <person name="Peng C."/>
            <person name="He B."/>
            <person name="Liu H."/>
        </authorList>
    </citation>
    <scope>NUCLEOTIDE SEQUENCE [LARGE SCALE GENOMIC DNA]</scope>
    <source>
        <strain evidence="3">Sdau11-99</strain>
    </source>
</reference>
<feature type="compositionally biased region" description="Basic and acidic residues" evidence="2">
    <location>
        <begin position="225"/>
        <end position="238"/>
    </location>
</feature>
<feature type="compositionally biased region" description="Basic and acidic residues" evidence="2">
    <location>
        <begin position="190"/>
        <end position="210"/>
    </location>
</feature>
<feature type="region of interest" description="Disordered" evidence="2">
    <location>
        <begin position="180"/>
        <end position="322"/>
    </location>
</feature>
<dbReference type="Proteomes" id="UP000572817">
    <property type="component" value="Unassembled WGS sequence"/>
</dbReference>
<keyword evidence="4" id="KW-1185">Reference proteome</keyword>
<proteinExistence type="predicted"/>
<evidence type="ECO:0000313" key="4">
    <source>
        <dbReference type="Proteomes" id="UP000572817"/>
    </source>
</evidence>
<dbReference type="EMBL" id="WWBZ02000001">
    <property type="protein sequence ID" value="KAF4313030.1"/>
    <property type="molecule type" value="Genomic_DNA"/>
</dbReference>